<dbReference type="STRING" id="1384054.N790_11960"/>
<dbReference type="RefSeq" id="WP_052385984.1">
    <property type="nucleotide sequence ID" value="NZ_AVCH01000208.1"/>
</dbReference>
<dbReference type="PATRIC" id="fig|1384054.3.peg.2622"/>
<dbReference type="InterPro" id="IPR029058">
    <property type="entry name" value="AB_hydrolase_fold"/>
</dbReference>
<dbReference type="InterPro" id="IPR036188">
    <property type="entry name" value="FAD/NAD-bd_sf"/>
</dbReference>
<dbReference type="eggNOG" id="COG2072">
    <property type="taxonomic scope" value="Bacteria"/>
</dbReference>
<comment type="similarity">
    <text evidence="1">Belongs to the 'GDXG' lipolytic enzyme family.</text>
</comment>
<dbReference type="GO" id="GO:0004499">
    <property type="term" value="F:N,N-dimethylaniline monooxygenase activity"/>
    <property type="evidence" value="ECO:0007669"/>
    <property type="project" value="InterPro"/>
</dbReference>
<evidence type="ECO:0000259" key="6">
    <source>
        <dbReference type="Pfam" id="PF07859"/>
    </source>
</evidence>
<dbReference type="Gene3D" id="3.40.50.1820">
    <property type="entry name" value="alpha/beta hydrolase"/>
    <property type="match status" value="1"/>
</dbReference>
<dbReference type="Gene3D" id="3.50.50.60">
    <property type="entry name" value="FAD/NAD(P)-binding domain"/>
    <property type="match status" value="2"/>
</dbReference>
<dbReference type="PANTHER" id="PTHR42877">
    <property type="entry name" value="L-ORNITHINE N(5)-MONOOXYGENASE-RELATED"/>
    <property type="match status" value="1"/>
</dbReference>
<dbReference type="Proteomes" id="UP000029392">
    <property type="component" value="Unassembled WGS sequence"/>
</dbReference>
<keyword evidence="3" id="KW-0378">Hydrolase</keyword>
<dbReference type="eggNOG" id="COG0657">
    <property type="taxonomic scope" value="Bacteria"/>
</dbReference>
<dbReference type="EMBL" id="AVCH01000208">
    <property type="protein sequence ID" value="KFN42114.1"/>
    <property type="molecule type" value="Genomic_DNA"/>
</dbReference>
<evidence type="ECO:0000313" key="7">
    <source>
        <dbReference type="EMBL" id="KFN42114.1"/>
    </source>
</evidence>
<dbReference type="Pfam" id="PF07859">
    <property type="entry name" value="Abhydrolase_3"/>
    <property type="match status" value="1"/>
</dbReference>
<dbReference type="InterPro" id="IPR002168">
    <property type="entry name" value="Lipase_GDXG_HIS_AS"/>
</dbReference>
<evidence type="ECO:0000256" key="1">
    <source>
        <dbReference type="ARBA" id="ARBA00010515"/>
    </source>
</evidence>
<protein>
    <recommendedName>
        <fullName evidence="6">Alpha/beta hydrolase fold-3 domain-containing protein</fullName>
    </recommendedName>
</protein>
<dbReference type="InterPro" id="IPR051209">
    <property type="entry name" value="FAD-bind_Monooxygenase_sf"/>
</dbReference>
<dbReference type="Pfam" id="PF00743">
    <property type="entry name" value="FMO-like"/>
    <property type="match status" value="1"/>
</dbReference>
<dbReference type="SUPFAM" id="SSF51905">
    <property type="entry name" value="FAD/NAD(P)-binding domain"/>
    <property type="match status" value="1"/>
</dbReference>
<dbReference type="PANTHER" id="PTHR42877:SF4">
    <property type="entry name" value="FAD_NAD(P)-BINDING DOMAIN-CONTAINING PROTEIN-RELATED"/>
    <property type="match status" value="1"/>
</dbReference>
<dbReference type="GO" id="GO:0050661">
    <property type="term" value="F:NADP binding"/>
    <property type="evidence" value="ECO:0007669"/>
    <property type="project" value="InterPro"/>
</dbReference>
<evidence type="ECO:0000256" key="5">
    <source>
        <dbReference type="ARBA" id="ARBA00023002"/>
    </source>
</evidence>
<dbReference type="GO" id="GO:0050660">
    <property type="term" value="F:flavin adenine dinucleotide binding"/>
    <property type="evidence" value="ECO:0007669"/>
    <property type="project" value="InterPro"/>
</dbReference>
<keyword evidence="5" id="KW-0560">Oxidoreductase</keyword>
<dbReference type="InterPro" id="IPR020946">
    <property type="entry name" value="Flavin_mOase-like"/>
</dbReference>
<keyword evidence="2" id="KW-0285">Flavoprotein</keyword>
<dbReference type="InterPro" id="IPR013094">
    <property type="entry name" value="AB_hydrolase_3"/>
</dbReference>
<dbReference type="PROSITE" id="PS01173">
    <property type="entry name" value="LIPASE_GDXG_HIS"/>
    <property type="match status" value="1"/>
</dbReference>
<keyword evidence="4" id="KW-0274">FAD</keyword>
<comment type="caution">
    <text evidence="7">The sequence shown here is derived from an EMBL/GenBank/DDBJ whole genome shotgun (WGS) entry which is preliminary data.</text>
</comment>
<keyword evidence="8" id="KW-1185">Reference proteome</keyword>
<dbReference type="AlphaFoldDB" id="A0A091ASY7"/>
<evidence type="ECO:0000256" key="3">
    <source>
        <dbReference type="ARBA" id="ARBA00022801"/>
    </source>
</evidence>
<dbReference type="OrthoDB" id="312624at2"/>
<dbReference type="SUPFAM" id="SSF53474">
    <property type="entry name" value="alpha/beta-Hydrolases"/>
    <property type="match status" value="1"/>
</dbReference>
<proteinExistence type="inferred from homology"/>
<evidence type="ECO:0000256" key="2">
    <source>
        <dbReference type="ARBA" id="ARBA00022630"/>
    </source>
</evidence>
<feature type="domain" description="Alpha/beta hydrolase fold-3" evidence="6">
    <location>
        <begin position="78"/>
        <end position="272"/>
    </location>
</feature>
<sequence length="798" mass="87197">MASNDTLQAAVLRTTLRLLLKPALSPRVPLGFQRRWMSLLAGIARLPAGVARQDTEAAGVPAERWQDTRAPACRPGTVLMLHGGAFCAGSPRTHRALAAWLARDGGFPVVVPDYRLAPEHPFPAALDDALAAYDALAAQGPVLLVGDSAGGGLALALAQKIRDTARPAPAALALLSPWVDLRPGQLPEPVPGETMLGAAWLQACARHYAGENTGDPRVSPLLGELRGLPPTFLQCGSDELLCAQSRSLAEALQAAGVPTTLEVVPGRWHVFPLHAGQLPSANAAVSRLARFLQQHLDATAAPRHDVHEVVILGAGMSGLCMAMQLQREGRHDFVLLEQQPGLGGTWWDNRYPGAQVDVPAPAYSFSFAPNPYWRQRFANAPEIQAYQQALAEKHGLFARLRLGTRLSEARFDEASGLWQFRTARGDTLAARFFVCSTGPLSQPRWPDIPGLDDFRGDKLHSARWDASIPLAGKRIAVVGTGSTAVQLIPPIAREAARLHVFQRTANWVLPRFERRYYWFDGLLARFPPYAKAVRFGWVQFLELTRRGFQDGTLMRRFMLGLAARHRRSQVPDKDKRAALTPDYPLGCKRIIYANDYYPALARPNVELVTTGIARFTTGGIITTDGTERPLDAVVCATGFDTVHLLQSVQVTGRGGRTLAEAWRDGPEAFHGISVAGFPNLFLMLGPNTATGHTSTLLYIEPAVRHAIACMQAVRRAGYRAIELRAEVQQAHNAALQQRLAGSVWAQCRSWYRMDNGKVIAIFPGFTREYVRAVREPDFNDYRFHGAPEASTAPARPPA</sequence>
<evidence type="ECO:0000313" key="8">
    <source>
        <dbReference type="Proteomes" id="UP000029392"/>
    </source>
</evidence>
<evidence type="ECO:0000256" key="4">
    <source>
        <dbReference type="ARBA" id="ARBA00022827"/>
    </source>
</evidence>
<dbReference type="GO" id="GO:0016787">
    <property type="term" value="F:hydrolase activity"/>
    <property type="evidence" value="ECO:0007669"/>
    <property type="project" value="UniProtKB-KW"/>
</dbReference>
<accession>A0A091ASY7</accession>
<reference evidence="7 8" key="1">
    <citation type="submission" date="2013-09" db="EMBL/GenBank/DDBJ databases">
        <title>Genome sequencing of Arenimonas malthae.</title>
        <authorList>
            <person name="Chen F."/>
            <person name="Wang G."/>
        </authorList>
    </citation>
    <scope>NUCLEOTIDE SEQUENCE [LARGE SCALE GENOMIC DNA]</scope>
    <source>
        <strain evidence="7 8">CC-JY-1</strain>
    </source>
</reference>
<gene>
    <name evidence="7" type="ORF">N790_11960</name>
</gene>
<name>A0A091ASY7_9GAMM</name>
<organism evidence="7 8">
    <name type="scientific">Arenimonas malthae CC-JY-1</name>
    <dbReference type="NCBI Taxonomy" id="1384054"/>
    <lineage>
        <taxon>Bacteria</taxon>
        <taxon>Pseudomonadati</taxon>
        <taxon>Pseudomonadota</taxon>
        <taxon>Gammaproteobacteria</taxon>
        <taxon>Lysobacterales</taxon>
        <taxon>Lysobacteraceae</taxon>
        <taxon>Arenimonas</taxon>
    </lineage>
</organism>